<dbReference type="SUPFAM" id="SSF53448">
    <property type="entry name" value="Nucleotide-diphospho-sugar transferases"/>
    <property type="match status" value="1"/>
</dbReference>
<dbReference type="Proteomes" id="UP001501337">
    <property type="component" value="Unassembled WGS sequence"/>
</dbReference>
<accession>A0ABP7Q7N0</accession>
<dbReference type="EMBL" id="BAABBO010000022">
    <property type="protein sequence ID" value="GAA3978011.1"/>
    <property type="molecule type" value="Genomic_DNA"/>
</dbReference>
<name>A0ABP7Q7N0_9GAMM</name>
<dbReference type="RefSeq" id="WP_344809445.1">
    <property type="nucleotide sequence ID" value="NZ_BAABBO010000022.1"/>
</dbReference>
<reference evidence="3" key="1">
    <citation type="journal article" date="2019" name="Int. J. Syst. Evol. Microbiol.">
        <title>The Global Catalogue of Microorganisms (GCM) 10K type strain sequencing project: providing services to taxonomists for standard genome sequencing and annotation.</title>
        <authorList>
            <consortium name="The Broad Institute Genomics Platform"/>
            <consortium name="The Broad Institute Genome Sequencing Center for Infectious Disease"/>
            <person name="Wu L."/>
            <person name="Ma J."/>
        </authorList>
    </citation>
    <scope>NUCLEOTIDE SEQUENCE [LARGE SCALE GENOMIC DNA]</scope>
    <source>
        <strain evidence="3">JCM 17555</strain>
    </source>
</reference>
<evidence type="ECO:0000313" key="2">
    <source>
        <dbReference type="EMBL" id="GAA3978011.1"/>
    </source>
</evidence>
<dbReference type="PANTHER" id="PTHR22916">
    <property type="entry name" value="GLYCOSYLTRANSFERASE"/>
    <property type="match status" value="1"/>
</dbReference>
<sequence>MVDVSVIIPVYNRQDELVEALDSLFWQRSFEASTDVRRSDTANEPNNVSRERRVIDVEAIVVDDGSFDPVVLPEPFCRMDNVRLIRKTNGGASSARNAGMAAARGRFIAFLDSDDLFAADKLHRVVAIMDKNPSAGFLFSDLRRFERIRKSEPSAPGELKPRLTFMEKTNSDFYPSVRKLCDDLTSVGEQTYLVPGKMLFHTLAAGYPVFPSTLVVRRNVANSIDPWLEGRALSEDFLFALRLCRVTNGLYVDDPLAYLGRGEDNVSGDVLKSAEADIEVLEMMDSARSSSAQVNVDRRRSQILPGALQFRYMRLGFSYYGVGRFHESARAYIKAFRYGLRSEDDGAGYRNLKILLKAAYSEMRSWLD</sequence>
<evidence type="ECO:0000313" key="3">
    <source>
        <dbReference type="Proteomes" id="UP001501337"/>
    </source>
</evidence>
<dbReference type="Pfam" id="PF00535">
    <property type="entry name" value="Glycos_transf_2"/>
    <property type="match status" value="1"/>
</dbReference>
<gene>
    <name evidence="2" type="ORF">GCM10022278_38370</name>
</gene>
<dbReference type="InterPro" id="IPR029044">
    <property type="entry name" value="Nucleotide-diphossugar_trans"/>
</dbReference>
<organism evidence="2 3">
    <name type="scientific">Allohahella marinimesophila</name>
    <dbReference type="NCBI Taxonomy" id="1054972"/>
    <lineage>
        <taxon>Bacteria</taxon>
        <taxon>Pseudomonadati</taxon>
        <taxon>Pseudomonadota</taxon>
        <taxon>Gammaproteobacteria</taxon>
        <taxon>Oceanospirillales</taxon>
        <taxon>Hahellaceae</taxon>
        <taxon>Allohahella</taxon>
    </lineage>
</organism>
<dbReference type="InterPro" id="IPR001173">
    <property type="entry name" value="Glyco_trans_2-like"/>
</dbReference>
<feature type="domain" description="Glycosyltransferase 2-like" evidence="1">
    <location>
        <begin position="5"/>
        <end position="152"/>
    </location>
</feature>
<proteinExistence type="predicted"/>
<protein>
    <submittedName>
        <fullName evidence="2">Glycosyltransferase</fullName>
    </submittedName>
</protein>
<keyword evidence="3" id="KW-1185">Reference proteome</keyword>
<evidence type="ECO:0000259" key="1">
    <source>
        <dbReference type="Pfam" id="PF00535"/>
    </source>
</evidence>
<comment type="caution">
    <text evidence="2">The sequence shown here is derived from an EMBL/GenBank/DDBJ whole genome shotgun (WGS) entry which is preliminary data.</text>
</comment>
<dbReference type="PANTHER" id="PTHR22916:SF3">
    <property type="entry name" value="UDP-GLCNAC:BETAGAL BETA-1,3-N-ACETYLGLUCOSAMINYLTRANSFERASE-LIKE PROTEIN 1"/>
    <property type="match status" value="1"/>
</dbReference>
<dbReference type="Gene3D" id="3.90.550.10">
    <property type="entry name" value="Spore Coat Polysaccharide Biosynthesis Protein SpsA, Chain A"/>
    <property type="match status" value="1"/>
</dbReference>
<dbReference type="CDD" id="cd00761">
    <property type="entry name" value="Glyco_tranf_GTA_type"/>
    <property type="match status" value="1"/>
</dbReference>